<sequence>MAEHVQEANQGAVLALTELDGFARRLAEWNRLNQDARASADARCPKHPCGLPPDLATQWLTRATLRSAELVQSIRSLERELARQQRKLLEARQLERQCATAAISVVMQRLGITLQDVVGEEMMEVAHPSGEQRRPTARLRVPVIGPQGQVWLGNGRRPKWMKEFIATGGHVDDLLASRILDSAD</sequence>
<accession>A0ACC6CBC1</accession>
<organism evidence="1 2">
    <name type="scientific">Roseateles hydrophilus</name>
    <dbReference type="NCBI Taxonomy" id="2975054"/>
    <lineage>
        <taxon>Bacteria</taxon>
        <taxon>Pseudomonadati</taxon>
        <taxon>Pseudomonadota</taxon>
        <taxon>Betaproteobacteria</taxon>
        <taxon>Burkholderiales</taxon>
        <taxon>Sphaerotilaceae</taxon>
        <taxon>Roseateles</taxon>
    </lineage>
</organism>
<dbReference type="Proteomes" id="UP001076464">
    <property type="component" value="Unassembled WGS sequence"/>
</dbReference>
<comment type="caution">
    <text evidence="1">The sequence shown here is derived from an EMBL/GenBank/DDBJ whole genome shotgun (WGS) entry which is preliminary data.</text>
</comment>
<dbReference type="EMBL" id="JAPPUY010000003">
    <property type="protein sequence ID" value="MCY4745680.1"/>
    <property type="molecule type" value="Genomic_DNA"/>
</dbReference>
<name>A0ACC6CBC1_9BURK</name>
<gene>
    <name evidence="1" type="ORF">NYO99_11915</name>
</gene>
<protein>
    <submittedName>
        <fullName evidence="1">H-NS histone family protein</fullName>
    </submittedName>
</protein>
<reference evidence="1" key="1">
    <citation type="submission" date="2022-08" db="EMBL/GenBank/DDBJ databases">
        <title>Genome sequencing of Pelomonas sp. UHG3.</title>
        <authorList>
            <person name="So Y."/>
        </authorList>
    </citation>
    <scope>NUCLEOTIDE SEQUENCE</scope>
    <source>
        <strain evidence="1">UHG3</strain>
    </source>
</reference>
<proteinExistence type="predicted"/>
<evidence type="ECO:0000313" key="2">
    <source>
        <dbReference type="Proteomes" id="UP001076464"/>
    </source>
</evidence>
<keyword evidence="2" id="KW-1185">Reference proteome</keyword>
<evidence type="ECO:0000313" key="1">
    <source>
        <dbReference type="EMBL" id="MCY4745680.1"/>
    </source>
</evidence>